<feature type="compositionally biased region" description="Polar residues" evidence="1">
    <location>
        <begin position="95"/>
        <end position="111"/>
    </location>
</feature>
<comment type="caution">
    <text evidence="2">The sequence shown here is derived from an EMBL/GenBank/DDBJ whole genome shotgun (WGS) entry which is preliminary data.</text>
</comment>
<evidence type="ECO:0000313" key="2">
    <source>
        <dbReference type="EMBL" id="KAK9702479.1"/>
    </source>
</evidence>
<evidence type="ECO:0008006" key="4">
    <source>
        <dbReference type="Google" id="ProtNLM"/>
    </source>
</evidence>
<sequence>MDRNTVESITSEITALVLNKIRSELNNEELKQRNTANQGNYHRNSNFASRNMVRQTRKTDSRRDSAFIVDDPAINCFRRQNGIKYGNPRSDQHVSRSQSSGNVRGQNYWRS</sequence>
<feature type="region of interest" description="Disordered" evidence="1">
    <location>
        <begin position="81"/>
        <end position="111"/>
    </location>
</feature>
<dbReference type="Proteomes" id="UP001458880">
    <property type="component" value="Unassembled WGS sequence"/>
</dbReference>
<feature type="compositionally biased region" description="Polar residues" evidence="1">
    <location>
        <begin position="33"/>
        <end position="54"/>
    </location>
</feature>
<dbReference type="AlphaFoldDB" id="A0AAW1JG37"/>
<name>A0AAW1JG37_POPJA</name>
<organism evidence="2 3">
    <name type="scientific">Popillia japonica</name>
    <name type="common">Japanese beetle</name>
    <dbReference type="NCBI Taxonomy" id="7064"/>
    <lineage>
        <taxon>Eukaryota</taxon>
        <taxon>Metazoa</taxon>
        <taxon>Ecdysozoa</taxon>
        <taxon>Arthropoda</taxon>
        <taxon>Hexapoda</taxon>
        <taxon>Insecta</taxon>
        <taxon>Pterygota</taxon>
        <taxon>Neoptera</taxon>
        <taxon>Endopterygota</taxon>
        <taxon>Coleoptera</taxon>
        <taxon>Polyphaga</taxon>
        <taxon>Scarabaeiformia</taxon>
        <taxon>Scarabaeidae</taxon>
        <taxon>Rutelinae</taxon>
        <taxon>Popillia</taxon>
    </lineage>
</organism>
<evidence type="ECO:0000313" key="3">
    <source>
        <dbReference type="Proteomes" id="UP001458880"/>
    </source>
</evidence>
<reference evidence="2 3" key="1">
    <citation type="journal article" date="2024" name="BMC Genomics">
        <title>De novo assembly and annotation of Popillia japonica's genome with initial clues to its potential as an invasive pest.</title>
        <authorList>
            <person name="Cucini C."/>
            <person name="Boschi S."/>
            <person name="Funari R."/>
            <person name="Cardaioli E."/>
            <person name="Iannotti N."/>
            <person name="Marturano G."/>
            <person name="Paoli F."/>
            <person name="Bruttini M."/>
            <person name="Carapelli A."/>
            <person name="Frati F."/>
            <person name="Nardi F."/>
        </authorList>
    </citation>
    <scope>NUCLEOTIDE SEQUENCE [LARGE SCALE GENOMIC DNA]</scope>
    <source>
        <strain evidence="2">DMR45628</strain>
    </source>
</reference>
<evidence type="ECO:0000256" key="1">
    <source>
        <dbReference type="SAM" id="MobiDB-lite"/>
    </source>
</evidence>
<keyword evidence="3" id="KW-1185">Reference proteome</keyword>
<feature type="region of interest" description="Disordered" evidence="1">
    <location>
        <begin position="30"/>
        <end position="65"/>
    </location>
</feature>
<accession>A0AAW1JG37</accession>
<proteinExistence type="predicted"/>
<protein>
    <recommendedName>
        <fullName evidence="4">Reverse transcriptase domain-containing protein</fullName>
    </recommendedName>
</protein>
<dbReference type="EMBL" id="JASPKY010000391">
    <property type="protein sequence ID" value="KAK9702479.1"/>
    <property type="molecule type" value="Genomic_DNA"/>
</dbReference>
<gene>
    <name evidence="2" type="ORF">QE152_g29924</name>
</gene>